<gene>
    <name evidence="2" type="ORF">CCMP2556_LOCUS483</name>
</gene>
<keyword evidence="1" id="KW-0732">Signal</keyword>
<comment type="caution">
    <text evidence="2">The sequence shown here is derived from an EMBL/GenBank/DDBJ whole genome shotgun (WGS) entry which is preliminary data.</text>
</comment>
<reference evidence="2 3" key="1">
    <citation type="submission" date="2024-02" db="EMBL/GenBank/DDBJ databases">
        <authorList>
            <person name="Chen Y."/>
            <person name="Shah S."/>
            <person name="Dougan E. K."/>
            <person name="Thang M."/>
            <person name="Chan C."/>
        </authorList>
    </citation>
    <scope>NUCLEOTIDE SEQUENCE [LARGE SCALE GENOMIC DNA]</scope>
</reference>
<evidence type="ECO:0000313" key="3">
    <source>
        <dbReference type="Proteomes" id="UP001642484"/>
    </source>
</evidence>
<evidence type="ECO:0008006" key="4">
    <source>
        <dbReference type="Google" id="ProtNLM"/>
    </source>
</evidence>
<name>A0ABP0H836_9DINO</name>
<protein>
    <recommendedName>
        <fullName evidence="4">CDAN1-interacting nuclease 1</fullName>
    </recommendedName>
</protein>
<organism evidence="2 3">
    <name type="scientific">Durusdinium trenchii</name>
    <dbReference type="NCBI Taxonomy" id="1381693"/>
    <lineage>
        <taxon>Eukaryota</taxon>
        <taxon>Sar</taxon>
        <taxon>Alveolata</taxon>
        <taxon>Dinophyceae</taxon>
        <taxon>Suessiales</taxon>
        <taxon>Symbiodiniaceae</taxon>
        <taxon>Durusdinium</taxon>
    </lineage>
</organism>
<feature type="chain" id="PRO_5045359319" description="CDAN1-interacting nuclease 1" evidence="1">
    <location>
        <begin position="21"/>
        <end position="252"/>
    </location>
</feature>
<keyword evidence="3" id="KW-1185">Reference proteome</keyword>
<evidence type="ECO:0000256" key="1">
    <source>
        <dbReference type="SAM" id="SignalP"/>
    </source>
</evidence>
<feature type="signal peptide" evidence="1">
    <location>
        <begin position="1"/>
        <end position="20"/>
    </location>
</feature>
<accession>A0ABP0H836</accession>
<evidence type="ECO:0000313" key="2">
    <source>
        <dbReference type="EMBL" id="CAK8986365.1"/>
    </source>
</evidence>
<dbReference type="Proteomes" id="UP001642484">
    <property type="component" value="Unassembled WGS sequence"/>
</dbReference>
<dbReference type="EMBL" id="CAXAMN010000103">
    <property type="protein sequence ID" value="CAK8986365.1"/>
    <property type="molecule type" value="Genomic_DNA"/>
</dbReference>
<sequence length="252" mass="28064">MTHLLLPNTMSATTLVFVCALVLKAAPIGLKDLKVSVPMSCVDVDTDGLVDRHQVASIVQHIKALEVASPPILLVLLCRAYLSRRLVLSFRDLPEDIILLPCPPDAKSAVAEEVPTYAAQCFEEARRLRDEVELCPDCLGLDFTPRTMKVWYDAGSEAYTGASKMINILRRKEGIAKSSGKASMADRELMLRQVLDRKIEDVCVRLDVPRTAVHFIENYHSGVLNLEQEATCTVLSRETSILNTFRVGRQWV</sequence>
<proteinExistence type="predicted"/>